<reference evidence="1 2" key="1">
    <citation type="journal article" date="2012" name="Genome Biol.">
        <title>Sequencing three crocodilian genomes to illuminate the evolution of archosaurs and amniotes.</title>
        <authorList>
            <person name="St John J.A."/>
            <person name="Braun E.L."/>
            <person name="Isberg S.R."/>
            <person name="Miles L.G."/>
            <person name="Chong A.Y."/>
            <person name="Gongora J."/>
            <person name="Dalzell P."/>
            <person name="Moran C."/>
            <person name="Bed'hom B."/>
            <person name="Abzhanov A."/>
            <person name="Burgess S.C."/>
            <person name="Cooksey A.M."/>
            <person name="Castoe T.A."/>
            <person name="Crawford N.G."/>
            <person name="Densmore L.D."/>
            <person name="Drew J.C."/>
            <person name="Edwards S.V."/>
            <person name="Faircloth B.C."/>
            <person name="Fujita M.K."/>
            <person name="Greenwold M.J."/>
            <person name="Hoffmann F.G."/>
            <person name="Howard J.M."/>
            <person name="Iguchi T."/>
            <person name="Janes D.E."/>
            <person name="Khan S.Y."/>
            <person name="Kohno S."/>
            <person name="de Koning A.J."/>
            <person name="Lance S.L."/>
            <person name="McCarthy F.M."/>
            <person name="McCormack J.E."/>
            <person name="Merchant M.E."/>
            <person name="Peterson D.G."/>
            <person name="Pollock D.D."/>
            <person name="Pourmand N."/>
            <person name="Raney B.J."/>
            <person name="Roessler K.A."/>
            <person name="Sanford J.R."/>
            <person name="Sawyer R.H."/>
            <person name="Schmidt C.J."/>
            <person name="Triplett E.W."/>
            <person name="Tuberville T.D."/>
            <person name="Venegas-Anaya M."/>
            <person name="Howard J.T."/>
            <person name="Jarvis E.D."/>
            <person name="Guillette L.J.Jr."/>
            <person name="Glenn T.C."/>
            <person name="Green R.E."/>
            <person name="Ray D.A."/>
        </authorList>
    </citation>
    <scope>NUCLEOTIDE SEQUENCE [LARGE SCALE GENOMIC DNA]</scope>
    <source>
        <strain evidence="1">KSC_2009_1</strain>
    </source>
</reference>
<dbReference type="AlphaFoldDB" id="A0A151N7D5"/>
<evidence type="ECO:0000313" key="2">
    <source>
        <dbReference type="Proteomes" id="UP000050525"/>
    </source>
</evidence>
<keyword evidence="2" id="KW-1185">Reference proteome</keyword>
<gene>
    <name evidence="1" type="ORF">Y1Q_0007839</name>
</gene>
<evidence type="ECO:0000313" key="1">
    <source>
        <dbReference type="EMBL" id="KYO32667.1"/>
    </source>
</evidence>
<comment type="caution">
    <text evidence="1">The sequence shown here is derived from an EMBL/GenBank/DDBJ whole genome shotgun (WGS) entry which is preliminary data.</text>
</comment>
<sequence>MGSDLMAIQWIKAGKTTWLYHKTRKSLYVLPLWTLLPSTRSNSSLVYEKEREEEYVSSSAEVYQDINSKCTKVSAPTLSNNNEISTDTMFNSIIWQ</sequence>
<organism evidence="1 2">
    <name type="scientific">Alligator mississippiensis</name>
    <name type="common">American alligator</name>
    <dbReference type="NCBI Taxonomy" id="8496"/>
    <lineage>
        <taxon>Eukaryota</taxon>
        <taxon>Metazoa</taxon>
        <taxon>Chordata</taxon>
        <taxon>Craniata</taxon>
        <taxon>Vertebrata</taxon>
        <taxon>Euteleostomi</taxon>
        <taxon>Archelosauria</taxon>
        <taxon>Archosauria</taxon>
        <taxon>Crocodylia</taxon>
        <taxon>Alligatoridae</taxon>
        <taxon>Alligatorinae</taxon>
        <taxon>Alligator</taxon>
    </lineage>
</organism>
<name>A0A151N7D5_ALLMI</name>
<protein>
    <submittedName>
        <fullName evidence="1">Uncharacterized protein</fullName>
    </submittedName>
</protein>
<proteinExistence type="predicted"/>
<dbReference type="Proteomes" id="UP000050525">
    <property type="component" value="Unassembled WGS sequence"/>
</dbReference>
<dbReference type="EMBL" id="AKHW03003905">
    <property type="protein sequence ID" value="KYO32667.1"/>
    <property type="molecule type" value="Genomic_DNA"/>
</dbReference>
<accession>A0A151N7D5</accession>